<dbReference type="Proteomes" id="UP000231267">
    <property type="component" value="Unassembled WGS sequence"/>
</dbReference>
<dbReference type="InterPro" id="IPR000688">
    <property type="entry name" value="HypA/HybF"/>
</dbReference>
<dbReference type="PIRSF" id="PIRSF004761">
    <property type="entry name" value="Hydrgn_mat_HypA"/>
    <property type="match status" value="1"/>
</dbReference>
<proteinExistence type="predicted"/>
<evidence type="ECO:0000256" key="3">
    <source>
        <dbReference type="ARBA" id="ARBA00022833"/>
    </source>
</evidence>
<dbReference type="GO" id="GO:0008270">
    <property type="term" value="F:zinc ion binding"/>
    <property type="evidence" value="ECO:0007669"/>
    <property type="project" value="TreeGrafter"/>
</dbReference>
<comment type="caution">
    <text evidence="4">The sequence shown here is derived from an EMBL/GenBank/DDBJ whole genome shotgun (WGS) entry which is preliminary data.</text>
</comment>
<dbReference type="GO" id="GO:0051604">
    <property type="term" value="P:protein maturation"/>
    <property type="evidence" value="ECO:0007669"/>
    <property type="project" value="InterPro"/>
</dbReference>
<dbReference type="EMBL" id="PFGP01000030">
    <property type="protein sequence ID" value="PIW66777.1"/>
    <property type="molecule type" value="Genomic_DNA"/>
</dbReference>
<evidence type="ECO:0008006" key="6">
    <source>
        <dbReference type="Google" id="ProtNLM"/>
    </source>
</evidence>
<sequence length="112" mass="12440">MHELSIAKTLFEEARQMAFKLRIDRISRIKIKMGVASGIDIDMLKHSLIDHMFPESIAEDAQIEITLEPLIAKCKQCGNEITQVGISGGCPKCSSRELDIISGIKVVIEDVE</sequence>
<accession>A0A2J0LSF6</accession>
<dbReference type="PANTHER" id="PTHR34535">
    <property type="entry name" value="HYDROGENASE MATURATION FACTOR HYPA"/>
    <property type="match status" value="1"/>
</dbReference>
<dbReference type="GO" id="GO:0016151">
    <property type="term" value="F:nickel cation binding"/>
    <property type="evidence" value="ECO:0007669"/>
    <property type="project" value="InterPro"/>
</dbReference>
<name>A0A2J0LSF6_9BACT</name>
<keyword evidence="2" id="KW-0479">Metal-binding</keyword>
<evidence type="ECO:0000256" key="2">
    <source>
        <dbReference type="ARBA" id="ARBA00022723"/>
    </source>
</evidence>
<reference evidence="4 5" key="1">
    <citation type="submission" date="2017-09" db="EMBL/GenBank/DDBJ databases">
        <title>Depth-based differentiation of microbial function through sediment-hosted aquifers and enrichment of novel symbionts in the deep terrestrial subsurface.</title>
        <authorList>
            <person name="Probst A.J."/>
            <person name="Ladd B."/>
            <person name="Jarett J.K."/>
            <person name="Geller-Mcgrath D.E."/>
            <person name="Sieber C.M."/>
            <person name="Emerson J.B."/>
            <person name="Anantharaman K."/>
            <person name="Thomas B.C."/>
            <person name="Malmstrom R."/>
            <person name="Stieglmeier M."/>
            <person name="Klingl A."/>
            <person name="Woyke T."/>
            <person name="Ryan C.M."/>
            <person name="Banfield J.F."/>
        </authorList>
    </citation>
    <scope>NUCLEOTIDE SEQUENCE [LARGE SCALE GENOMIC DNA]</scope>
    <source>
        <strain evidence="4">CG12_big_fil_rev_8_21_14_0_65_43_15</strain>
    </source>
</reference>
<keyword evidence="1" id="KW-0533">Nickel</keyword>
<dbReference type="Pfam" id="PF01155">
    <property type="entry name" value="HypA"/>
    <property type="match status" value="1"/>
</dbReference>
<evidence type="ECO:0000313" key="5">
    <source>
        <dbReference type="Proteomes" id="UP000231267"/>
    </source>
</evidence>
<dbReference type="PANTHER" id="PTHR34535:SF3">
    <property type="entry name" value="HYDROGENASE MATURATION FACTOR HYPA"/>
    <property type="match status" value="1"/>
</dbReference>
<dbReference type="AlphaFoldDB" id="A0A2J0LSF6"/>
<protein>
    <recommendedName>
        <fullName evidence="6">Hydrogenase maturation factor HypA</fullName>
    </recommendedName>
</protein>
<keyword evidence="3" id="KW-0862">Zinc</keyword>
<gene>
    <name evidence="4" type="ORF">COW11_01640</name>
</gene>
<organism evidence="4 5">
    <name type="scientific">Candidatus Taenaricola geysiri</name>
    <dbReference type="NCBI Taxonomy" id="1974752"/>
    <lineage>
        <taxon>Bacteria</taxon>
        <taxon>Pseudomonadati</taxon>
        <taxon>Candidatus Omnitrophota</taxon>
        <taxon>Candidatus Taenaricola</taxon>
    </lineage>
</organism>
<dbReference type="Gene3D" id="3.30.2320.80">
    <property type="match status" value="1"/>
</dbReference>
<evidence type="ECO:0000313" key="4">
    <source>
        <dbReference type="EMBL" id="PIW66777.1"/>
    </source>
</evidence>
<evidence type="ECO:0000256" key="1">
    <source>
        <dbReference type="ARBA" id="ARBA00022596"/>
    </source>
</evidence>